<accession>A0AAV9BPQ4</accession>
<name>A0AAV9BPQ4_ACOGR</name>
<protein>
    <submittedName>
        <fullName evidence="1">Uncharacterized protein</fullName>
    </submittedName>
</protein>
<comment type="caution">
    <text evidence="1">The sequence shown here is derived from an EMBL/GenBank/DDBJ whole genome shotgun (WGS) entry which is preliminary data.</text>
</comment>
<proteinExistence type="predicted"/>
<sequence>MEAGSNKNTQEGSRSKNPEVVVHPTLVALPISRFKQAVISLTMLSALHDRSQSK</sequence>
<dbReference type="AlphaFoldDB" id="A0AAV9BPQ4"/>
<reference evidence="1" key="1">
    <citation type="journal article" date="2023" name="Nat. Commun.">
        <title>Diploid and tetraploid genomes of Acorus and the evolution of monocots.</title>
        <authorList>
            <person name="Ma L."/>
            <person name="Liu K.W."/>
            <person name="Li Z."/>
            <person name="Hsiao Y.Y."/>
            <person name="Qi Y."/>
            <person name="Fu T."/>
            <person name="Tang G.D."/>
            <person name="Zhang D."/>
            <person name="Sun W.H."/>
            <person name="Liu D.K."/>
            <person name="Li Y."/>
            <person name="Chen G.Z."/>
            <person name="Liu X.D."/>
            <person name="Liao X.Y."/>
            <person name="Jiang Y.T."/>
            <person name="Yu X."/>
            <person name="Hao Y."/>
            <person name="Huang J."/>
            <person name="Zhao X.W."/>
            <person name="Ke S."/>
            <person name="Chen Y.Y."/>
            <person name="Wu W.L."/>
            <person name="Hsu J.L."/>
            <person name="Lin Y.F."/>
            <person name="Huang M.D."/>
            <person name="Li C.Y."/>
            <person name="Huang L."/>
            <person name="Wang Z.W."/>
            <person name="Zhao X."/>
            <person name="Zhong W.Y."/>
            <person name="Peng D.H."/>
            <person name="Ahmad S."/>
            <person name="Lan S."/>
            <person name="Zhang J.S."/>
            <person name="Tsai W.C."/>
            <person name="Van de Peer Y."/>
            <person name="Liu Z.J."/>
        </authorList>
    </citation>
    <scope>NUCLEOTIDE SEQUENCE</scope>
    <source>
        <strain evidence="1">SCP</strain>
    </source>
</reference>
<evidence type="ECO:0000313" key="2">
    <source>
        <dbReference type="Proteomes" id="UP001179952"/>
    </source>
</evidence>
<evidence type="ECO:0000313" key="1">
    <source>
        <dbReference type="EMBL" id="KAK1278418.1"/>
    </source>
</evidence>
<gene>
    <name evidence="1" type="ORF">QJS04_geneDACA017138</name>
</gene>
<dbReference type="EMBL" id="JAUJYN010000002">
    <property type="protein sequence ID" value="KAK1278418.1"/>
    <property type="molecule type" value="Genomic_DNA"/>
</dbReference>
<dbReference type="Proteomes" id="UP001179952">
    <property type="component" value="Unassembled WGS sequence"/>
</dbReference>
<organism evidence="1 2">
    <name type="scientific">Acorus gramineus</name>
    <name type="common">Dwarf sweet flag</name>
    <dbReference type="NCBI Taxonomy" id="55184"/>
    <lineage>
        <taxon>Eukaryota</taxon>
        <taxon>Viridiplantae</taxon>
        <taxon>Streptophyta</taxon>
        <taxon>Embryophyta</taxon>
        <taxon>Tracheophyta</taxon>
        <taxon>Spermatophyta</taxon>
        <taxon>Magnoliopsida</taxon>
        <taxon>Liliopsida</taxon>
        <taxon>Acoraceae</taxon>
        <taxon>Acorus</taxon>
    </lineage>
</organism>
<reference evidence="1" key="2">
    <citation type="submission" date="2023-06" db="EMBL/GenBank/DDBJ databases">
        <authorList>
            <person name="Ma L."/>
            <person name="Liu K.-W."/>
            <person name="Li Z."/>
            <person name="Hsiao Y.-Y."/>
            <person name="Qi Y."/>
            <person name="Fu T."/>
            <person name="Tang G."/>
            <person name="Zhang D."/>
            <person name="Sun W.-H."/>
            <person name="Liu D.-K."/>
            <person name="Li Y."/>
            <person name="Chen G.-Z."/>
            <person name="Liu X.-D."/>
            <person name="Liao X.-Y."/>
            <person name="Jiang Y.-T."/>
            <person name="Yu X."/>
            <person name="Hao Y."/>
            <person name="Huang J."/>
            <person name="Zhao X.-W."/>
            <person name="Ke S."/>
            <person name="Chen Y.-Y."/>
            <person name="Wu W.-L."/>
            <person name="Hsu J.-L."/>
            <person name="Lin Y.-F."/>
            <person name="Huang M.-D."/>
            <person name="Li C.-Y."/>
            <person name="Huang L."/>
            <person name="Wang Z.-W."/>
            <person name="Zhao X."/>
            <person name="Zhong W.-Y."/>
            <person name="Peng D.-H."/>
            <person name="Ahmad S."/>
            <person name="Lan S."/>
            <person name="Zhang J.-S."/>
            <person name="Tsai W.-C."/>
            <person name="Van De Peer Y."/>
            <person name="Liu Z.-J."/>
        </authorList>
    </citation>
    <scope>NUCLEOTIDE SEQUENCE</scope>
    <source>
        <strain evidence="1">SCP</strain>
        <tissue evidence="1">Leaves</tissue>
    </source>
</reference>
<keyword evidence="2" id="KW-1185">Reference proteome</keyword>